<organism evidence="2 3">
    <name type="scientific">Pseudomonas brassicae</name>
    <dbReference type="NCBI Taxonomy" id="2708063"/>
    <lineage>
        <taxon>Bacteria</taxon>
        <taxon>Pseudomonadati</taxon>
        <taxon>Pseudomonadota</taxon>
        <taxon>Gammaproteobacteria</taxon>
        <taxon>Pseudomonadales</taxon>
        <taxon>Pseudomonadaceae</taxon>
        <taxon>Pseudomonas</taxon>
    </lineage>
</organism>
<dbReference type="InterPro" id="IPR024072">
    <property type="entry name" value="DHFR-like_dom_sf"/>
</dbReference>
<feature type="domain" description="Bacterial bifunctional deaminase-reductase C-terminal" evidence="1">
    <location>
        <begin position="1"/>
        <end position="78"/>
    </location>
</feature>
<evidence type="ECO:0000313" key="3">
    <source>
        <dbReference type="Proteomes" id="UP000480410"/>
    </source>
</evidence>
<accession>A0A6M0CTI3</accession>
<dbReference type="EMBL" id="JAAHBV010000317">
    <property type="protein sequence ID" value="NER60915.1"/>
    <property type="molecule type" value="Genomic_DNA"/>
</dbReference>
<dbReference type="InterPro" id="IPR002734">
    <property type="entry name" value="RibDG_C"/>
</dbReference>
<dbReference type="SUPFAM" id="SSF53597">
    <property type="entry name" value="Dihydrofolate reductase-like"/>
    <property type="match status" value="1"/>
</dbReference>
<gene>
    <name evidence="2" type="ORF">G3435_14900</name>
</gene>
<proteinExistence type="predicted"/>
<comment type="caution">
    <text evidence="2">The sequence shown here is derived from an EMBL/GenBank/DDBJ whole genome shotgun (WGS) entry which is preliminary data.</text>
</comment>
<evidence type="ECO:0000259" key="1">
    <source>
        <dbReference type="Pfam" id="PF01872"/>
    </source>
</evidence>
<sequence>LPALLRELARRGASEVLVEAGPRLAGAFAQLGLVDEYQIFIAGKFLGSSARPLLDWPLARMSQAQALHITEMRAVGDDWRVTAIPVPAPGV</sequence>
<evidence type="ECO:0000313" key="2">
    <source>
        <dbReference type="EMBL" id="NER60915.1"/>
    </source>
</evidence>
<feature type="non-terminal residue" evidence="2">
    <location>
        <position position="1"/>
    </location>
</feature>
<dbReference type="GO" id="GO:0008703">
    <property type="term" value="F:5-amino-6-(5-phosphoribosylamino)uracil reductase activity"/>
    <property type="evidence" value="ECO:0007669"/>
    <property type="project" value="InterPro"/>
</dbReference>
<dbReference type="Proteomes" id="UP000480410">
    <property type="component" value="Unassembled WGS sequence"/>
</dbReference>
<dbReference type="Gene3D" id="3.40.430.10">
    <property type="entry name" value="Dihydrofolate Reductase, subunit A"/>
    <property type="match status" value="1"/>
</dbReference>
<protein>
    <submittedName>
        <fullName evidence="2">Riboflavin biosynthesis protein RibD</fullName>
    </submittedName>
</protein>
<reference evidence="2 3" key="1">
    <citation type="submission" date="2020-02" db="EMBL/GenBank/DDBJ databases">
        <title>Broccoli isolated Pseudomonas sp.</title>
        <authorList>
            <person name="Fujikawa T."/>
            <person name="Sawada H."/>
        </authorList>
    </citation>
    <scope>NUCLEOTIDE SEQUENCE [LARGE SCALE GENOMIC DNA]</scope>
    <source>
        <strain evidence="2 3">MAFF212428</strain>
    </source>
</reference>
<dbReference type="AlphaFoldDB" id="A0A6M0CTI3"/>
<dbReference type="Pfam" id="PF01872">
    <property type="entry name" value="RibD_C"/>
    <property type="match status" value="1"/>
</dbReference>
<dbReference type="GO" id="GO:0009231">
    <property type="term" value="P:riboflavin biosynthetic process"/>
    <property type="evidence" value="ECO:0007669"/>
    <property type="project" value="InterPro"/>
</dbReference>
<name>A0A6M0CTI3_9PSED</name>